<keyword evidence="3" id="KW-1185">Reference proteome</keyword>
<accession>A0A3P7G1U7</accession>
<dbReference type="AlphaFoldDB" id="A0A3P7G1U7"/>
<dbReference type="InParanoid" id="A0A3P7G1U7"/>
<proteinExistence type="predicted"/>
<evidence type="ECO:0000313" key="2">
    <source>
        <dbReference type="EMBL" id="VDM16532.1"/>
    </source>
</evidence>
<reference evidence="2 3" key="1">
    <citation type="submission" date="2018-11" db="EMBL/GenBank/DDBJ databases">
        <authorList>
            <consortium name="Pathogen Informatics"/>
        </authorList>
    </citation>
    <scope>NUCLEOTIDE SEQUENCE [LARGE SCALE GENOMIC DNA]</scope>
</reference>
<name>A0A3P7G1U7_WUCBA</name>
<evidence type="ECO:0000313" key="3">
    <source>
        <dbReference type="Proteomes" id="UP000270924"/>
    </source>
</evidence>
<keyword evidence="1" id="KW-0812">Transmembrane</keyword>
<keyword evidence="1" id="KW-0472">Membrane</keyword>
<dbReference type="EMBL" id="UYWW01009272">
    <property type="protein sequence ID" value="VDM16532.1"/>
    <property type="molecule type" value="Genomic_DNA"/>
</dbReference>
<feature type="transmembrane region" description="Helical" evidence="1">
    <location>
        <begin position="33"/>
        <end position="50"/>
    </location>
</feature>
<organism evidence="2 3">
    <name type="scientific">Wuchereria bancrofti</name>
    <dbReference type="NCBI Taxonomy" id="6293"/>
    <lineage>
        <taxon>Eukaryota</taxon>
        <taxon>Metazoa</taxon>
        <taxon>Ecdysozoa</taxon>
        <taxon>Nematoda</taxon>
        <taxon>Chromadorea</taxon>
        <taxon>Rhabditida</taxon>
        <taxon>Spirurina</taxon>
        <taxon>Spiruromorpha</taxon>
        <taxon>Filarioidea</taxon>
        <taxon>Onchocercidae</taxon>
        <taxon>Wuchereria</taxon>
    </lineage>
</organism>
<gene>
    <name evidence="2" type="ORF">WBA_LOCUS9423</name>
</gene>
<evidence type="ECO:0000256" key="1">
    <source>
        <dbReference type="SAM" id="Phobius"/>
    </source>
</evidence>
<sequence length="52" mass="5982">MRTMMKIGQVAESLESLESRNQEIGQKRCSTELIFFINYLLLGFLTVLAMKV</sequence>
<protein>
    <submittedName>
        <fullName evidence="2">Uncharacterized protein</fullName>
    </submittedName>
</protein>
<keyword evidence="1" id="KW-1133">Transmembrane helix</keyword>
<dbReference type="Proteomes" id="UP000270924">
    <property type="component" value="Unassembled WGS sequence"/>
</dbReference>